<keyword evidence="9 15" id="KW-0418">Kinase</keyword>
<evidence type="ECO:0000256" key="10">
    <source>
        <dbReference type="ARBA" id="ARBA00022840"/>
    </source>
</evidence>
<dbReference type="GO" id="GO:0009088">
    <property type="term" value="P:threonine biosynthetic process"/>
    <property type="evidence" value="ECO:0007669"/>
    <property type="project" value="UniProtKB-KW"/>
</dbReference>
<reference evidence="15 16" key="1">
    <citation type="journal article" date="2023" name="Elife">
        <title>Identification of key yeast species and microbe-microbe interactions impacting larval growth of Drosophila in the wild.</title>
        <authorList>
            <person name="Mure A."/>
            <person name="Sugiura Y."/>
            <person name="Maeda R."/>
            <person name="Honda K."/>
            <person name="Sakurai N."/>
            <person name="Takahashi Y."/>
            <person name="Watada M."/>
            <person name="Katoh T."/>
            <person name="Gotoh A."/>
            <person name="Gotoh Y."/>
            <person name="Taniguchi I."/>
            <person name="Nakamura K."/>
            <person name="Hayashi T."/>
            <person name="Katayama T."/>
            <person name="Uemura T."/>
            <person name="Hattori Y."/>
        </authorList>
    </citation>
    <scope>NUCLEOTIDE SEQUENCE [LARGE SCALE GENOMIC DNA]</scope>
    <source>
        <strain evidence="15 16">SB-73</strain>
    </source>
</reference>
<feature type="domain" description="GHMP kinase N-terminal" evidence="13">
    <location>
        <begin position="66"/>
        <end position="150"/>
    </location>
</feature>
<sequence>MREFTITVPASSANIGPGFDVLGIALSLYLTLKVTVDRDAPCAPLNCVIKATGEGCEEVPLEPETNLITRTALYVLRAHDVRMFPVGTHVHVHNDIPLGRGLGSSGAAVVAGVMLGNALGNLNLSKRRIMDFCLMIERHPDNIAASLYGGFIGSILRDLSPSEAERVEVPLAEVLPLPNQNSGGIDTGLRPPTPPVDFARSIEYRLSPNVKAVCVIPNFEVSTAKARDVLPTAYTRQDAIKNLQCLSMLIPSLGVENPDPELVFSAMQDTFHQRYRRVLVPGLADILATMSPRTNPGLLGVCLSGAGPTVLALATENFEDIAADMISEFKKNGVSCTWKLLEPATGANIDEA</sequence>
<feature type="domain" description="GHMP kinase C-terminal" evidence="14">
    <location>
        <begin position="258"/>
        <end position="325"/>
    </location>
</feature>
<comment type="similarity">
    <text evidence="2">Belongs to the GHMP kinase family. Homoserine kinase subfamily.</text>
</comment>
<keyword evidence="5" id="KW-0028">Amino-acid biosynthesis</keyword>
<evidence type="ECO:0000256" key="6">
    <source>
        <dbReference type="ARBA" id="ARBA00022679"/>
    </source>
</evidence>
<keyword evidence="8" id="KW-0547">Nucleotide-binding</keyword>
<dbReference type="SUPFAM" id="SSF55060">
    <property type="entry name" value="GHMP Kinase, C-terminal domain"/>
    <property type="match status" value="1"/>
</dbReference>
<dbReference type="PROSITE" id="PS00627">
    <property type="entry name" value="GHMP_KINASES_ATP"/>
    <property type="match status" value="1"/>
</dbReference>
<dbReference type="PRINTS" id="PR00958">
    <property type="entry name" value="HOMSERKINASE"/>
</dbReference>
<comment type="caution">
    <text evidence="15">The sequence shown here is derived from an EMBL/GenBank/DDBJ whole genome shotgun (WGS) entry which is preliminary data.</text>
</comment>
<dbReference type="NCBIfam" id="TIGR00191">
    <property type="entry name" value="thrB"/>
    <property type="match status" value="1"/>
</dbReference>
<evidence type="ECO:0000256" key="7">
    <source>
        <dbReference type="ARBA" id="ARBA00022697"/>
    </source>
</evidence>
<evidence type="ECO:0000256" key="3">
    <source>
        <dbReference type="ARBA" id="ARBA00012078"/>
    </source>
</evidence>
<keyword evidence="7" id="KW-0791">Threonine biosynthesis</keyword>
<evidence type="ECO:0000259" key="13">
    <source>
        <dbReference type="Pfam" id="PF00288"/>
    </source>
</evidence>
<evidence type="ECO:0000313" key="15">
    <source>
        <dbReference type="EMBL" id="GMM50685.1"/>
    </source>
</evidence>
<evidence type="ECO:0000256" key="8">
    <source>
        <dbReference type="ARBA" id="ARBA00022741"/>
    </source>
</evidence>
<evidence type="ECO:0000256" key="1">
    <source>
        <dbReference type="ARBA" id="ARBA00005015"/>
    </source>
</evidence>
<evidence type="ECO:0000256" key="9">
    <source>
        <dbReference type="ARBA" id="ARBA00022777"/>
    </source>
</evidence>
<keyword evidence="16" id="KW-1185">Reference proteome</keyword>
<evidence type="ECO:0000256" key="2">
    <source>
        <dbReference type="ARBA" id="ARBA00007370"/>
    </source>
</evidence>
<dbReference type="Pfam" id="PF00288">
    <property type="entry name" value="GHMP_kinases_N"/>
    <property type="match status" value="1"/>
</dbReference>
<dbReference type="GO" id="GO:0004413">
    <property type="term" value="F:homoserine kinase activity"/>
    <property type="evidence" value="ECO:0007669"/>
    <property type="project" value="UniProtKB-EC"/>
</dbReference>
<dbReference type="PANTHER" id="PTHR20861">
    <property type="entry name" value="HOMOSERINE/4-DIPHOSPHOCYTIDYL-2-C-METHYL-D-ERYTHRITOL KINASE"/>
    <property type="match status" value="1"/>
</dbReference>
<dbReference type="InterPro" id="IPR020568">
    <property type="entry name" value="Ribosomal_Su5_D2-typ_SF"/>
</dbReference>
<dbReference type="AlphaFoldDB" id="A0AAV5RH12"/>
<dbReference type="PIRSF" id="PIRSF000676">
    <property type="entry name" value="Homoser_kin"/>
    <property type="match status" value="1"/>
</dbReference>
<dbReference type="EMBL" id="BTGC01000003">
    <property type="protein sequence ID" value="GMM50685.1"/>
    <property type="molecule type" value="Genomic_DNA"/>
</dbReference>
<evidence type="ECO:0000256" key="4">
    <source>
        <dbReference type="ARBA" id="ARBA00017858"/>
    </source>
</evidence>
<evidence type="ECO:0000256" key="12">
    <source>
        <dbReference type="ARBA" id="ARBA00054121"/>
    </source>
</evidence>
<comment type="pathway">
    <text evidence="1">Amino-acid biosynthesis; L-threonine biosynthesis; L-threonine from L-aspartate: step 4/5.</text>
</comment>
<dbReference type="InterPro" id="IPR006204">
    <property type="entry name" value="GHMP_kinase_N_dom"/>
</dbReference>
<evidence type="ECO:0000256" key="5">
    <source>
        <dbReference type="ARBA" id="ARBA00022605"/>
    </source>
</evidence>
<dbReference type="GO" id="GO:0005524">
    <property type="term" value="F:ATP binding"/>
    <property type="evidence" value="ECO:0007669"/>
    <property type="project" value="UniProtKB-KW"/>
</dbReference>
<protein>
    <recommendedName>
        <fullName evidence="4">Homoserine kinase</fullName>
        <ecNumber evidence="3">2.7.1.39</ecNumber>
    </recommendedName>
</protein>
<dbReference type="InterPro" id="IPR000870">
    <property type="entry name" value="Homoserine_kinase"/>
</dbReference>
<evidence type="ECO:0000313" key="16">
    <source>
        <dbReference type="Proteomes" id="UP001362899"/>
    </source>
</evidence>
<dbReference type="EC" id="2.7.1.39" evidence="3"/>
<comment type="catalytic activity">
    <reaction evidence="11">
        <text>L-homoserine + ATP = O-phospho-L-homoserine + ADP + H(+)</text>
        <dbReference type="Rhea" id="RHEA:13985"/>
        <dbReference type="ChEBI" id="CHEBI:15378"/>
        <dbReference type="ChEBI" id="CHEBI:30616"/>
        <dbReference type="ChEBI" id="CHEBI:57476"/>
        <dbReference type="ChEBI" id="CHEBI:57590"/>
        <dbReference type="ChEBI" id="CHEBI:456216"/>
        <dbReference type="EC" id="2.7.1.39"/>
    </reaction>
    <physiologicalReaction direction="left-to-right" evidence="11">
        <dbReference type="Rhea" id="RHEA:13986"/>
    </physiologicalReaction>
</comment>
<evidence type="ECO:0000256" key="11">
    <source>
        <dbReference type="ARBA" id="ARBA00049913"/>
    </source>
</evidence>
<dbReference type="InterPro" id="IPR006203">
    <property type="entry name" value="GHMP_knse_ATP-bd_CS"/>
</dbReference>
<dbReference type="PANTHER" id="PTHR20861:SF1">
    <property type="entry name" value="HOMOSERINE KINASE"/>
    <property type="match status" value="1"/>
</dbReference>
<dbReference type="FunFam" id="3.30.230.10:FF:000068">
    <property type="entry name" value="Homoserine kinase"/>
    <property type="match status" value="1"/>
</dbReference>
<proteinExistence type="inferred from homology"/>
<dbReference type="SUPFAM" id="SSF54211">
    <property type="entry name" value="Ribosomal protein S5 domain 2-like"/>
    <property type="match status" value="1"/>
</dbReference>
<evidence type="ECO:0000259" key="14">
    <source>
        <dbReference type="Pfam" id="PF08544"/>
    </source>
</evidence>
<name>A0AAV5RH12_STABA</name>
<dbReference type="InterPro" id="IPR013750">
    <property type="entry name" value="GHMP_kinase_C_dom"/>
</dbReference>
<dbReference type="InterPro" id="IPR036554">
    <property type="entry name" value="GHMP_kinase_C_sf"/>
</dbReference>
<dbReference type="Gene3D" id="3.30.230.10">
    <property type="match status" value="1"/>
</dbReference>
<gene>
    <name evidence="15" type="ORF">DASB73_016430</name>
</gene>
<dbReference type="Proteomes" id="UP001362899">
    <property type="component" value="Unassembled WGS sequence"/>
</dbReference>
<organism evidence="15 16">
    <name type="scientific">Starmerella bacillaris</name>
    <name type="common">Yeast</name>
    <name type="synonym">Candida zemplinina</name>
    <dbReference type="NCBI Taxonomy" id="1247836"/>
    <lineage>
        <taxon>Eukaryota</taxon>
        <taxon>Fungi</taxon>
        <taxon>Dikarya</taxon>
        <taxon>Ascomycota</taxon>
        <taxon>Saccharomycotina</taxon>
        <taxon>Dipodascomycetes</taxon>
        <taxon>Dipodascales</taxon>
        <taxon>Trichomonascaceae</taxon>
        <taxon>Starmerella</taxon>
    </lineage>
</organism>
<dbReference type="InterPro" id="IPR014721">
    <property type="entry name" value="Ribsml_uS5_D2-typ_fold_subgr"/>
</dbReference>
<keyword evidence="6" id="KW-0808">Transferase</keyword>
<dbReference type="HAMAP" id="MF_00384">
    <property type="entry name" value="Homoser_kinase"/>
    <property type="match status" value="1"/>
</dbReference>
<keyword evidence="10" id="KW-0067">ATP-binding</keyword>
<comment type="function">
    <text evidence="12">Commits homoserine to the threonine biosynthesis pathway by catalyzing its O-phosphorylation.</text>
</comment>
<dbReference type="Pfam" id="PF08544">
    <property type="entry name" value="GHMP_kinases_C"/>
    <property type="match status" value="1"/>
</dbReference>
<dbReference type="Gene3D" id="3.30.70.890">
    <property type="entry name" value="GHMP kinase, C-terminal domain"/>
    <property type="match status" value="1"/>
</dbReference>
<accession>A0AAV5RH12</accession>